<feature type="active site" evidence="2">
    <location>
        <position position="329"/>
    </location>
</feature>
<keyword evidence="3" id="KW-0064">Aspartyl protease</keyword>
<dbReference type="AlphaFoldDB" id="A0AAX6FK62"/>
<organism evidence="6 8">
    <name type="scientific">Iris pallida</name>
    <name type="common">Sweet iris</name>
    <dbReference type="NCBI Taxonomy" id="29817"/>
    <lineage>
        <taxon>Eukaryota</taxon>
        <taxon>Viridiplantae</taxon>
        <taxon>Streptophyta</taxon>
        <taxon>Embryophyta</taxon>
        <taxon>Tracheophyta</taxon>
        <taxon>Spermatophyta</taxon>
        <taxon>Magnoliopsida</taxon>
        <taxon>Liliopsida</taxon>
        <taxon>Asparagales</taxon>
        <taxon>Iridaceae</taxon>
        <taxon>Iridoideae</taxon>
        <taxon>Irideae</taxon>
        <taxon>Iris</taxon>
    </lineage>
</organism>
<dbReference type="GO" id="GO:0006508">
    <property type="term" value="P:proteolysis"/>
    <property type="evidence" value="ECO:0007669"/>
    <property type="project" value="UniProtKB-KW"/>
</dbReference>
<dbReference type="GO" id="GO:0004190">
    <property type="term" value="F:aspartic-type endopeptidase activity"/>
    <property type="evidence" value="ECO:0007669"/>
    <property type="project" value="UniProtKB-KW"/>
</dbReference>
<keyword evidence="3 6" id="KW-0645">Protease</keyword>
<dbReference type="Pfam" id="PF14543">
    <property type="entry name" value="TAXi_N"/>
    <property type="match status" value="1"/>
</dbReference>
<dbReference type="InterPro" id="IPR001461">
    <property type="entry name" value="Aspartic_peptidase_A1"/>
</dbReference>
<dbReference type="Gene3D" id="2.40.70.10">
    <property type="entry name" value="Acid Proteases"/>
    <property type="match status" value="2"/>
</dbReference>
<dbReference type="InterPro" id="IPR021109">
    <property type="entry name" value="Peptidase_aspartic_dom_sf"/>
</dbReference>
<evidence type="ECO:0000313" key="6">
    <source>
        <dbReference type="EMBL" id="KAJ6816331.1"/>
    </source>
</evidence>
<dbReference type="InterPro" id="IPR034164">
    <property type="entry name" value="Pepsin-like_dom"/>
</dbReference>
<dbReference type="PANTHER" id="PTHR13683:SF232">
    <property type="entry name" value="OS09G0542100 PROTEIN"/>
    <property type="match status" value="1"/>
</dbReference>
<proteinExistence type="inferred from homology"/>
<dbReference type="InterPro" id="IPR001969">
    <property type="entry name" value="Aspartic_peptidase_AS"/>
</dbReference>
<comment type="similarity">
    <text evidence="1 3">Belongs to the peptidase A1 family.</text>
</comment>
<dbReference type="FunFam" id="2.40.70.10:FF:000012">
    <property type="entry name" value="Aspartyl protease family protein 1"/>
    <property type="match status" value="1"/>
</dbReference>
<reference evidence="6" key="1">
    <citation type="journal article" date="2023" name="GigaByte">
        <title>Genome assembly of the bearded iris, Iris pallida Lam.</title>
        <authorList>
            <person name="Bruccoleri R.E."/>
            <person name="Oakeley E.J."/>
            <person name="Faust A.M.E."/>
            <person name="Altorfer M."/>
            <person name="Dessus-Babus S."/>
            <person name="Burckhardt D."/>
            <person name="Oertli M."/>
            <person name="Naumann U."/>
            <person name="Petersen F."/>
            <person name="Wong J."/>
        </authorList>
    </citation>
    <scope>NUCLEOTIDE SEQUENCE</scope>
    <source>
        <strain evidence="6">GSM-AAB239-AS_SAM_17_03QT</strain>
    </source>
</reference>
<evidence type="ECO:0000256" key="1">
    <source>
        <dbReference type="ARBA" id="ARBA00007447"/>
    </source>
</evidence>
<reference evidence="6" key="2">
    <citation type="submission" date="2023-04" db="EMBL/GenBank/DDBJ databases">
        <authorList>
            <person name="Bruccoleri R.E."/>
            <person name="Oakeley E.J."/>
            <person name="Faust A.-M."/>
            <person name="Dessus-Babus S."/>
            <person name="Altorfer M."/>
            <person name="Burckhardt D."/>
            <person name="Oertli M."/>
            <person name="Naumann U."/>
            <person name="Petersen F."/>
            <person name="Wong J."/>
        </authorList>
    </citation>
    <scope>NUCLEOTIDE SEQUENCE</scope>
    <source>
        <strain evidence="6">GSM-AAB239-AS_SAM_17_03QT</strain>
        <tissue evidence="6">Leaf</tissue>
    </source>
</reference>
<dbReference type="PRINTS" id="PR00792">
    <property type="entry name" value="PEPSIN"/>
</dbReference>
<protein>
    <submittedName>
        <fullName evidence="6">Aspartyl protease family protein 1-like</fullName>
    </submittedName>
</protein>
<gene>
    <name evidence="7" type="ORF">M6B38_267450</name>
    <name evidence="6" type="ORF">M6B38_419575</name>
</gene>
<sequence>MASSSSSPRVICLFFFFVWFFVGGASAGDVLGLELHHRFSDRVRRWAESRSHDLPGGWPEKGTVDYYAALAGHDRSLRHRGRSLSDVAFADGNATFRINSLGFLHYAVVALGTPNVTFLVALDTGSDLFWVPCDCTRCAPTDANSYGFNFDFSIYSPSMSSTSRKVPCNSSFCDHQNKCSGSSQCPYSVEYVSADTSSSGVLIKDVLYLTTEDTKSKVVKAPIIFGCGQVQTGSFLDSAAPNGLFGLGMNKISVPSTLSSAGFASDSFSMCFGDDGIGRISFGDNGSSDQQETQFNLRHSRAISTYNISITGMSLGESSINVDFSAIVDSGTSFTYLADPAYTSLSKSFDAQVQDKLYTANSSIPFEYCYYISSNESLNNIPDLNFTTKGGSKFPVNDPIVLVRDEATAPAVILLPRCCQE</sequence>
<dbReference type="SUPFAM" id="SSF50630">
    <property type="entry name" value="Acid proteases"/>
    <property type="match status" value="1"/>
</dbReference>
<dbReference type="InterPro" id="IPR032799">
    <property type="entry name" value="TAXi_C"/>
</dbReference>
<evidence type="ECO:0000256" key="4">
    <source>
        <dbReference type="SAM" id="SignalP"/>
    </source>
</evidence>
<dbReference type="PANTHER" id="PTHR13683">
    <property type="entry name" value="ASPARTYL PROTEASES"/>
    <property type="match status" value="1"/>
</dbReference>
<feature type="active site" evidence="2">
    <location>
        <position position="123"/>
    </location>
</feature>
<evidence type="ECO:0000256" key="3">
    <source>
        <dbReference type="RuleBase" id="RU000454"/>
    </source>
</evidence>
<evidence type="ECO:0000256" key="2">
    <source>
        <dbReference type="PIRSR" id="PIRSR601461-1"/>
    </source>
</evidence>
<evidence type="ECO:0000259" key="5">
    <source>
        <dbReference type="PROSITE" id="PS51767"/>
    </source>
</evidence>
<dbReference type="PROSITE" id="PS51767">
    <property type="entry name" value="PEPTIDASE_A1"/>
    <property type="match status" value="1"/>
</dbReference>
<dbReference type="EMBL" id="JANAVB010003400">
    <property type="protein sequence ID" value="KAJ6849530.1"/>
    <property type="molecule type" value="Genomic_DNA"/>
</dbReference>
<keyword evidence="4" id="KW-0732">Signal</keyword>
<dbReference type="InterPro" id="IPR033121">
    <property type="entry name" value="PEPTIDASE_A1"/>
</dbReference>
<feature type="chain" id="PRO_5044718743" evidence="4">
    <location>
        <begin position="28"/>
        <end position="421"/>
    </location>
</feature>
<dbReference type="Pfam" id="PF14541">
    <property type="entry name" value="TAXi_C"/>
    <property type="match status" value="1"/>
</dbReference>
<keyword evidence="8" id="KW-1185">Reference proteome</keyword>
<dbReference type="CDD" id="cd05471">
    <property type="entry name" value="pepsin_like"/>
    <property type="match status" value="1"/>
</dbReference>
<dbReference type="Proteomes" id="UP001140949">
    <property type="component" value="Unassembled WGS sequence"/>
</dbReference>
<feature type="domain" description="Peptidase A1" evidence="5">
    <location>
        <begin position="105"/>
        <end position="421"/>
    </location>
</feature>
<keyword evidence="3" id="KW-0378">Hydrolase</keyword>
<evidence type="ECO:0000313" key="8">
    <source>
        <dbReference type="Proteomes" id="UP001140949"/>
    </source>
</evidence>
<evidence type="ECO:0000313" key="7">
    <source>
        <dbReference type="EMBL" id="KAJ6849530.1"/>
    </source>
</evidence>
<accession>A0AAX6FK62</accession>
<feature type="signal peptide" evidence="4">
    <location>
        <begin position="1"/>
        <end position="27"/>
    </location>
</feature>
<dbReference type="PROSITE" id="PS00141">
    <property type="entry name" value="ASP_PROTEASE"/>
    <property type="match status" value="2"/>
</dbReference>
<name>A0AAX6FK62_IRIPA</name>
<dbReference type="EMBL" id="JANAVB010028251">
    <property type="protein sequence ID" value="KAJ6816331.1"/>
    <property type="molecule type" value="Genomic_DNA"/>
</dbReference>
<dbReference type="InterPro" id="IPR032861">
    <property type="entry name" value="TAXi_N"/>
</dbReference>
<comment type="caution">
    <text evidence="6">The sequence shown here is derived from an EMBL/GenBank/DDBJ whole genome shotgun (WGS) entry which is preliminary data.</text>
</comment>